<gene>
    <name evidence="1" type="ORF">niasHT_038695</name>
</gene>
<dbReference type="AlphaFoldDB" id="A0ABD2IJ77"/>
<sequence length="116" mass="12392">MGFESNPFIFFHICCELKLLGQLPFNLDVDSELVSADELLARNEGGSATTAAQMLATKLCVDEAAVPSTTAKSAADDGTEINGVGMTTTATTTTALLLRDGVQDMLIKHHLFSWDL</sequence>
<accession>A0ABD2IJ77</accession>
<evidence type="ECO:0000313" key="1">
    <source>
        <dbReference type="EMBL" id="KAL3073338.1"/>
    </source>
</evidence>
<reference evidence="1 2" key="1">
    <citation type="submission" date="2024-10" db="EMBL/GenBank/DDBJ databases">
        <authorList>
            <person name="Kim D."/>
        </authorList>
    </citation>
    <scope>NUCLEOTIDE SEQUENCE [LARGE SCALE GENOMIC DNA]</scope>
    <source>
        <strain evidence="1">BH-2024</strain>
    </source>
</reference>
<evidence type="ECO:0000313" key="2">
    <source>
        <dbReference type="Proteomes" id="UP001620626"/>
    </source>
</evidence>
<keyword evidence="2" id="KW-1185">Reference proteome</keyword>
<dbReference type="EMBL" id="JBICBT010001319">
    <property type="protein sequence ID" value="KAL3073338.1"/>
    <property type="molecule type" value="Genomic_DNA"/>
</dbReference>
<dbReference type="Proteomes" id="UP001620626">
    <property type="component" value="Unassembled WGS sequence"/>
</dbReference>
<name>A0ABD2IJ77_9BILA</name>
<proteinExistence type="predicted"/>
<protein>
    <submittedName>
        <fullName evidence="1">Uncharacterized protein</fullName>
    </submittedName>
</protein>
<organism evidence="1 2">
    <name type="scientific">Heterodera trifolii</name>
    <dbReference type="NCBI Taxonomy" id="157864"/>
    <lineage>
        <taxon>Eukaryota</taxon>
        <taxon>Metazoa</taxon>
        <taxon>Ecdysozoa</taxon>
        <taxon>Nematoda</taxon>
        <taxon>Chromadorea</taxon>
        <taxon>Rhabditida</taxon>
        <taxon>Tylenchina</taxon>
        <taxon>Tylenchomorpha</taxon>
        <taxon>Tylenchoidea</taxon>
        <taxon>Heteroderidae</taxon>
        <taxon>Heteroderinae</taxon>
        <taxon>Heterodera</taxon>
    </lineage>
</organism>
<comment type="caution">
    <text evidence="1">The sequence shown here is derived from an EMBL/GenBank/DDBJ whole genome shotgun (WGS) entry which is preliminary data.</text>
</comment>